<dbReference type="PROSITE" id="PS50911">
    <property type="entry name" value="CHAP"/>
    <property type="match status" value="1"/>
</dbReference>
<feature type="region of interest" description="Disordered" evidence="2">
    <location>
        <begin position="154"/>
        <end position="174"/>
    </location>
</feature>
<dbReference type="InterPro" id="IPR007921">
    <property type="entry name" value="CHAP_dom"/>
</dbReference>
<feature type="domain" description="Peptidase C51" evidence="3">
    <location>
        <begin position="13"/>
        <end position="145"/>
    </location>
</feature>
<protein>
    <submittedName>
        <fullName evidence="4">CHAP domain protein</fullName>
    </submittedName>
</protein>
<sequence>MPTYVPRDSTSSPTEMRGNPMWYSDNPFYQSGYGLPNCTCYAWGRYWEVTGERPNNLPTGNAGTWYDTARSRGFKVGSQPALGAILCMGRRGYAGHVCVVEYIADDGTLTVSNSAWRGTYFFLTNNTPANNYLPAGWASSGYYLQGFIYAGQYDPDPDQPPDPGPDPGPGPSWRIPGQLKYWNYAPNWFKRYYR</sequence>
<dbReference type="GO" id="GO:0001897">
    <property type="term" value="P:symbiont-mediated cytolysis of host cell"/>
    <property type="evidence" value="ECO:0007669"/>
    <property type="project" value="UniProtKB-ARBA"/>
</dbReference>
<reference evidence="4" key="1">
    <citation type="journal article" date="2021" name="Proc. Natl. Acad. Sci. U.S.A.">
        <title>A Catalog of Tens of Thousands of Viruses from Human Metagenomes Reveals Hidden Associations with Chronic Diseases.</title>
        <authorList>
            <person name="Tisza M.J."/>
            <person name="Buck C.B."/>
        </authorList>
    </citation>
    <scope>NUCLEOTIDE SEQUENCE</scope>
    <source>
        <strain evidence="4">Ctval4</strain>
    </source>
</reference>
<dbReference type="EMBL" id="BK015026">
    <property type="protein sequence ID" value="DAD87755.1"/>
    <property type="molecule type" value="Genomic_DNA"/>
</dbReference>
<dbReference type="SUPFAM" id="SSF54001">
    <property type="entry name" value="Cysteine proteinases"/>
    <property type="match status" value="1"/>
</dbReference>
<organism evidence="4">
    <name type="scientific">Podoviridae sp. ctval4</name>
    <dbReference type="NCBI Taxonomy" id="2826585"/>
    <lineage>
        <taxon>Viruses</taxon>
        <taxon>Duplodnaviria</taxon>
        <taxon>Heunggongvirae</taxon>
        <taxon>Uroviricota</taxon>
        <taxon>Caudoviricetes</taxon>
    </lineage>
</organism>
<proteinExistence type="predicted"/>
<dbReference type="Gene3D" id="3.90.1720.10">
    <property type="entry name" value="endopeptidase domain like (from Nostoc punctiforme)"/>
    <property type="match status" value="1"/>
</dbReference>
<accession>A0A8S5N0U6</accession>
<evidence type="ECO:0000256" key="1">
    <source>
        <dbReference type="ARBA" id="ARBA00022529"/>
    </source>
</evidence>
<feature type="compositionally biased region" description="Pro residues" evidence="2">
    <location>
        <begin position="158"/>
        <end position="170"/>
    </location>
</feature>
<evidence type="ECO:0000313" key="4">
    <source>
        <dbReference type="EMBL" id="DAD87755.1"/>
    </source>
</evidence>
<evidence type="ECO:0000259" key="3">
    <source>
        <dbReference type="PROSITE" id="PS50911"/>
    </source>
</evidence>
<evidence type="ECO:0000256" key="2">
    <source>
        <dbReference type="SAM" id="MobiDB-lite"/>
    </source>
</evidence>
<dbReference type="InterPro" id="IPR038765">
    <property type="entry name" value="Papain-like_cys_pep_sf"/>
</dbReference>
<name>A0A8S5N0U6_9CAUD</name>
<keyword evidence="1" id="KW-0929">Antimicrobial</keyword>
<dbReference type="Pfam" id="PF05257">
    <property type="entry name" value="CHAP"/>
    <property type="match status" value="1"/>
</dbReference>